<keyword evidence="3" id="KW-1185">Reference proteome</keyword>
<evidence type="ECO:0000256" key="1">
    <source>
        <dbReference type="SAM" id="MobiDB-lite"/>
    </source>
</evidence>
<feature type="region of interest" description="Disordered" evidence="1">
    <location>
        <begin position="31"/>
        <end position="50"/>
    </location>
</feature>
<evidence type="ECO:0000313" key="2">
    <source>
        <dbReference type="EMBL" id="KAH1092144.1"/>
    </source>
</evidence>
<reference evidence="2 3" key="1">
    <citation type="journal article" date="2021" name="Plant Biotechnol. J.">
        <title>Multi-omics assisted identification of the key and species-specific regulatory components of drought-tolerant mechanisms in Gossypium stocksii.</title>
        <authorList>
            <person name="Yu D."/>
            <person name="Ke L."/>
            <person name="Zhang D."/>
            <person name="Wu Y."/>
            <person name="Sun Y."/>
            <person name="Mei J."/>
            <person name="Sun J."/>
            <person name="Sun Y."/>
        </authorList>
    </citation>
    <scope>NUCLEOTIDE SEQUENCE [LARGE SCALE GENOMIC DNA]</scope>
    <source>
        <strain evidence="3">cv. E1</strain>
        <tissue evidence="2">Leaf</tissue>
    </source>
</reference>
<proteinExistence type="predicted"/>
<dbReference type="EMBL" id="JAIQCV010000006">
    <property type="protein sequence ID" value="KAH1092144.1"/>
    <property type="molecule type" value="Genomic_DNA"/>
</dbReference>
<gene>
    <name evidence="2" type="ORF">J1N35_019401</name>
</gene>
<organism evidence="2 3">
    <name type="scientific">Gossypium stocksii</name>
    <dbReference type="NCBI Taxonomy" id="47602"/>
    <lineage>
        <taxon>Eukaryota</taxon>
        <taxon>Viridiplantae</taxon>
        <taxon>Streptophyta</taxon>
        <taxon>Embryophyta</taxon>
        <taxon>Tracheophyta</taxon>
        <taxon>Spermatophyta</taxon>
        <taxon>Magnoliopsida</taxon>
        <taxon>eudicotyledons</taxon>
        <taxon>Gunneridae</taxon>
        <taxon>Pentapetalae</taxon>
        <taxon>rosids</taxon>
        <taxon>malvids</taxon>
        <taxon>Malvales</taxon>
        <taxon>Malvaceae</taxon>
        <taxon>Malvoideae</taxon>
        <taxon>Gossypium</taxon>
    </lineage>
</organism>
<protein>
    <submittedName>
        <fullName evidence="2">Uncharacterized protein</fullName>
    </submittedName>
</protein>
<evidence type="ECO:0000313" key="3">
    <source>
        <dbReference type="Proteomes" id="UP000828251"/>
    </source>
</evidence>
<comment type="caution">
    <text evidence="2">The sequence shown here is derived from an EMBL/GenBank/DDBJ whole genome shotgun (WGS) entry which is preliminary data.</text>
</comment>
<sequence length="50" mass="5490">MDSMEGTYAIVPPANALLLLGCQSTPVKSQLEEANRVEDHEKDQGDKKEC</sequence>
<accession>A0A9D3VQV7</accession>
<dbReference type="AlphaFoldDB" id="A0A9D3VQV7"/>
<name>A0A9D3VQV7_9ROSI</name>
<dbReference type="Proteomes" id="UP000828251">
    <property type="component" value="Unassembled WGS sequence"/>
</dbReference>